<gene>
    <name evidence="2" type="ORF">Slin15195_G090380</name>
</gene>
<dbReference type="GO" id="GO:0016787">
    <property type="term" value="F:hydrolase activity"/>
    <property type="evidence" value="ECO:0007669"/>
    <property type="project" value="UniProtKB-KW"/>
</dbReference>
<dbReference type="SUPFAM" id="SSF56281">
    <property type="entry name" value="Metallo-hydrolase/oxidoreductase"/>
    <property type="match status" value="1"/>
</dbReference>
<evidence type="ECO:0000259" key="1">
    <source>
        <dbReference type="SMART" id="SM00849"/>
    </source>
</evidence>
<dbReference type="InterPro" id="IPR001279">
    <property type="entry name" value="Metallo-B-lactamas"/>
</dbReference>
<keyword evidence="3" id="KW-1185">Reference proteome</keyword>
<keyword evidence="2" id="KW-0378">Hydrolase</keyword>
<dbReference type="CDD" id="cd07739">
    <property type="entry name" value="metallo-hydrolase-like_MBL-fold"/>
    <property type="match status" value="1"/>
</dbReference>
<organism evidence="2 3">
    <name type="scientific">Septoria linicola</name>
    <dbReference type="NCBI Taxonomy" id="215465"/>
    <lineage>
        <taxon>Eukaryota</taxon>
        <taxon>Fungi</taxon>
        <taxon>Dikarya</taxon>
        <taxon>Ascomycota</taxon>
        <taxon>Pezizomycotina</taxon>
        <taxon>Dothideomycetes</taxon>
        <taxon>Dothideomycetidae</taxon>
        <taxon>Mycosphaerellales</taxon>
        <taxon>Mycosphaerellaceae</taxon>
        <taxon>Septoria</taxon>
    </lineage>
</organism>
<dbReference type="EMBL" id="CP099424">
    <property type="protein sequence ID" value="USW55719.1"/>
    <property type="molecule type" value="Genomic_DNA"/>
</dbReference>
<protein>
    <submittedName>
        <fullName evidence="2">Metallo-beta-lactamase, ribonuclease Z/Hydroxyacylglutathione hydrolase</fullName>
    </submittedName>
</protein>
<dbReference type="AlphaFoldDB" id="A0A9Q9AVP0"/>
<reference evidence="2" key="1">
    <citation type="submission" date="2022-06" db="EMBL/GenBank/DDBJ databases">
        <title>Complete genome sequences of two strains of the flax pathogen Septoria linicola.</title>
        <authorList>
            <person name="Lapalu N."/>
            <person name="Simon A."/>
            <person name="Demenou B."/>
            <person name="Paumier D."/>
            <person name="Guillot M.-P."/>
            <person name="Gout L."/>
            <person name="Valade R."/>
        </authorList>
    </citation>
    <scope>NUCLEOTIDE SEQUENCE</scope>
    <source>
        <strain evidence="2">SE15195</strain>
    </source>
</reference>
<name>A0A9Q9AVP0_9PEZI</name>
<proteinExistence type="predicted"/>
<feature type="domain" description="Metallo-beta-lactamase" evidence="1">
    <location>
        <begin position="31"/>
        <end position="222"/>
    </location>
</feature>
<dbReference type="SMART" id="SM00849">
    <property type="entry name" value="Lactamase_B"/>
    <property type="match status" value="1"/>
</dbReference>
<dbReference type="PANTHER" id="PTHR42951:SF14">
    <property type="entry name" value="METALLO-BETA-LACTAMASE SUPERFAMILY PROTEIN"/>
    <property type="match status" value="1"/>
</dbReference>
<dbReference type="Gene3D" id="3.60.15.10">
    <property type="entry name" value="Ribonuclease Z/Hydroxyacylglutathione hydrolase-like"/>
    <property type="match status" value="1"/>
</dbReference>
<dbReference type="InterPro" id="IPR050855">
    <property type="entry name" value="NDM-1-like"/>
</dbReference>
<evidence type="ECO:0000313" key="3">
    <source>
        <dbReference type="Proteomes" id="UP001056384"/>
    </source>
</evidence>
<dbReference type="Proteomes" id="UP001056384">
    <property type="component" value="Chromosome 7"/>
</dbReference>
<dbReference type="PANTHER" id="PTHR42951">
    <property type="entry name" value="METALLO-BETA-LACTAMASE DOMAIN-CONTAINING"/>
    <property type="match status" value="1"/>
</dbReference>
<accession>A0A9Q9AVP0</accession>
<dbReference type="InterPro" id="IPR036866">
    <property type="entry name" value="RibonucZ/Hydroxyglut_hydro"/>
</dbReference>
<evidence type="ECO:0000313" key="2">
    <source>
        <dbReference type="EMBL" id="USW55719.1"/>
    </source>
</evidence>
<dbReference type="Pfam" id="PF00753">
    <property type="entry name" value="Lactamase_B"/>
    <property type="match status" value="1"/>
</dbReference>
<sequence>MSLRASVYVAPAISFVKADGSRGGPTGSWSPISCTLIHGEKEAVLVDTPITNAQNEDLIKWIEETIPSKKLTTLYITHGHADHGLGTGLLRQRYPGLKILATKGTIQHMKDQAEPKAFKSAWGDRFPGEIDTSFVLADALPDNGEFQLEGHLLKAIEVGHSDTHDSTVLWVPSIKLAVCGDVVYGDVHQMLAFAKTKALQEEWLRAIEAVEALKPEIVVAGHKKPGELDGSYHLGLTKQYIRDYGELIERGQAKDGRQLGKLMLQKYPSRLNPGALYAGCATAFGKSSNLRL</sequence>